<gene>
    <name evidence="1" type="ORF">DWW02_11825</name>
</gene>
<dbReference type="InterPro" id="IPR029063">
    <property type="entry name" value="SAM-dependent_MTases_sf"/>
</dbReference>
<dbReference type="Proteomes" id="UP000284543">
    <property type="component" value="Unassembled WGS sequence"/>
</dbReference>
<dbReference type="AlphaFoldDB" id="A0A412Z7P7"/>
<proteinExistence type="predicted"/>
<organism evidence="1 2">
    <name type="scientific">Enterocloster bolteae</name>
    <dbReference type="NCBI Taxonomy" id="208479"/>
    <lineage>
        <taxon>Bacteria</taxon>
        <taxon>Bacillati</taxon>
        <taxon>Bacillota</taxon>
        <taxon>Clostridia</taxon>
        <taxon>Lachnospirales</taxon>
        <taxon>Lachnospiraceae</taxon>
        <taxon>Enterocloster</taxon>
    </lineage>
</organism>
<dbReference type="EMBL" id="QRZM01000004">
    <property type="protein sequence ID" value="RGV76061.1"/>
    <property type="molecule type" value="Genomic_DNA"/>
</dbReference>
<evidence type="ECO:0000313" key="2">
    <source>
        <dbReference type="Proteomes" id="UP000284543"/>
    </source>
</evidence>
<name>A0A412Z7P7_9FIRM</name>
<sequence length="295" mass="33030">MKTVVILSTDNLGMTVADMLNPREMKLVGMGDTRQETWNVFSDLEKGELKEEIEGMPIMPADLAVALQPDVLVIAATDSEKSHALEYMAIRAGFLNDIVFIRDLHEQFSIRCSVLRRLCRRLTGLGVEGNVAELGCYRGDTSWQLNVLMPDRKLYLFDTFEGFDERDVDMERKLGCSDAQTGLYSGTDKEKLMERMPLPGQVVIRKGWFPETAFDIEDETFCLVCMDVCLYQPTLAGLEFFFPRMGRGGVILLSGCSGTRYRGVAKAVEDLETRYGALLMLPVGDLDGTVMIVHP</sequence>
<comment type="caution">
    <text evidence="1">The sequence shown here is derived from an EMBL/GenBank/DDBJ whole genome shotgun (WGS) entry which is preliminary data.</text>
</comment>
<evidence type="ECO:0000313" key="1">
    <source>
        <dbReference type="EMBL" id="RGV76061.1"/>
    </source>
</evidence>
<dbReference type="InterPro" id="IPR008884">
    <property type="entry name" value="TylF_MeTrfase"/>
</dbReference>
<dbReference type="SUPFAM" id="SSF53335">
    <property type="entry name" value="S-adenosyl-L-methionine-dependent methyltransferases"/>
    <property type="match status" value="1"/>
</dbReference>
<protein>
    <recommendedName>
        <fullName evidence="3">Macrocin-O-methyltransferase (TylF)</fullName>
    </recommendedName>
</protein>
<dbReference type="RefSeq" id="WP_117625898.1">
    <property type="nucleotide sequence ID" value="NZ_CAUHGS010000003.1"/>
</dbReference>
<evidence type="ECO:0008006" key="3">
    <source>
        <dbReference type="Google" id="ProtNLM"/>
    </source>
</evidence>
<reference evidence="1 2" key="1">
    <citation type="submission" date="2018-08" db="EMBL/GenBank/DDBJ databases">
        <title>A genome reference for cultivated species of the human gut microbiota.</title>
        <authorList>
            <person name="Zou Y."/>
            <person name="Xue W."/>
            <person name="Luo G."/>
        </authorList>
    </citation>
    <scope>NUCLEOTIDE SEQUENCE [LARGE SCALE GENOMIC DNA]</scope>
    <source>
        <strain evidence="1 2">AF14-18</strain>
    </source>
</reference>
<dbReference type="Pfam" id="PF05711">
    <property type="entry name" value="TylF"/>
    <property type="match status" value="1"/>
</dbReference>
<dbReference type="Gene3D" id="3.40.50.150">
    <property type="entry name" value="Vaccinia Virus protein VP39"/>
    <property type="match status" value="1"/>
</dbReference>
<accession>A0A412Z7P7</accession>